<dbReference type="GO" id="GO:0003677">
    <property type="term" value="F:DNA binding"/>
    <property type="evidence" value="ECO:0007669"/>
    <property type="project" value="UniProtKB-KW"/>
</dbReference>
<keyword evidence="4" id="KW-0863">Zinc-finger</keyword>
<gene>
    <name evidence="13" type="ORF">RJ641_014781</name>
</gene>
<dbReference type="InterPro" id="IPR003656">
    <property type="entry name" value="Znf_BED"/>
</dbReference>
<keyword evidence="7" id="KW-0238">DNA-binding</keyword>
<dbReference type="Proteomes" id="UP001370490">
    <property type="component" value="Unassembled WGS sequence"/>
</dbReference>
<comment type="caution">
    <text evidence="13">The sequence shown here is derived from an EMBL/GenBank/DDBJ whole genome shotgun (WGS) entry which is preliminary data.</text>
</comment>
<dbReference type="SUPFAM" id="SSF53098">
    <property type="entry name" value="Ribonuclease H-like"/>
    <property type="match status" value="1"/>
</dbReference>
<protein>
    <submittedName>
        <fullName evidence="13">HAT-like transposase, RNase-H fold</fullName>
    </submittedName>
</protein>
<evidence type="ECO:0000256" key="7">
    <source>
        <dbReference type="ARBA" id="ARBA00023125"/>
    </source>
</evidence>
<comment type="subcellular location">
    <subcellularLocation>
        <location evidence="1">Nucleus</location>
    </subcellularLocation>
</comment>
<dbReference type="GO" id="GO:0046983">
    <property type="term" value="F:protein dimerization activity"/>
    <property type="evidence" value="ECO:0007669"/>
    <property type="project" value="InterPro"/>
</dbReference>
<evidence type="ECO:0000256" key="2">
    <source>
        <dbReference type="ARBA" id="ARBA00011738"/>
    </source>
</evidence>
<dbReference type="PANTHER" id="PTHR46481">
    <property type="entry name" value="ZINC FINGER BED DOMAIN-CONTAINING PROTEIN 4"/>
    <property type="match status" value="1"/>
</dbReference>
<evidence type="ECO:0000256" key="3">
    <source>
        <dbReference type="ARBA" id="ARBA00022723"/>
    </source>
</evidence>
<evidence type="ECO:0000259" key="10">
    <source>
        <dbReference type="Pfam" id="PF02892"/>
    </source>
</evidence>
<dbReference type="GO" id="GO:0005634">
    <property type="term" value="C:nucleus"/>
    <property type="evidence" value="ECO:0007669"/>
    <property type="project" value="UniProtKB-SubCell"/>
</dbReference>
<dbReference type="SMART" id="SM00614">
    <property type="entry name" value="ZnF_BED"/>
    <property type="match status" value="1"/>
</dbReference>
<evidence type="ECO:0000256" key="5">
    <source>
        <dbReference type="ARBA" id="ARBA00022833"/>
    </source>
</evidence>
<evidence type="ECO:0000259" key="11">
    <source>
        <dbReference type="Pfam" id="PF05699"/>
    </source>
</evidence>
<dbReference type="PANTHER" id="PTHR46481:SF7">
    <property type="entry name" value="ZINC FINGER BED DOMAIN-CONTAINING PROTEIN RICESLEEPER 2-LIKE"/>
    <property type="match status" value="1"/>
</dbReference>
<evidence type="ECO:0000256" key="9">
    <source>
        <dbReference type="ARBA" id="ARBA00023242"/>
    </source>
</evidence>
<keyword evidence="14" id="KW-1185">Reference proteome</keyword>
<proteinExistence type="predicted"/>
<dbReference type="AlphaFoldDB" id="A0AAN8V452"/>
<name>A0AAN8V452_9MAGN</name>
<keyword evidence="6" id="KW-0805">Transcription regulation</keyword>
<dbReference type="InterPro" id="IPR025525">
    <property type="entry name" value="hAT-like_transposase_RNase-H"/>
</dbReference>
<dbReference type="Pfam" id="PF14372">
    <property type="entry name" value="hAT-like_RNase-H"/>
    <property type="match status" value="1"/>
</dbReference>
<dbReference type="GO" id="GO:0008270">
    <property type="term" value="F:zinc ion binding"/>
    <property type="evidence" value="ECO:0007669"/>
    <property type="project" value="UniProtKB-KW"/>
</dbReference>
<evidence type="ECO:0000256" key="4">
    <source>
        <dbReference type="ARBA" id="ARBA00022771"/>
    </source>
</evidence>
<evidence type="ECO:0000256" key="1">
    <source>
        <dbReference type="ARBA" id="ARBA00004123"/>
    </source>
</evidence>
<reference evidence="13 14" key="1">
    <citation type="submission" date="2023-12" db="EMBL/GenBank/DDBJ databases">
        <title>A high-quality genome assembly for Dillenia turbinata (Dilleniales).</title>
        <authorList>
            <person name="Chanderbali A."/>
        </authorList>
    </citation>
    <scope>NUCLEOTIDE SEQUENCE [LARGE SCALE GENOMIC DNA]</scope>
    <source>
        <strain evidence="13">LSX21</strain>
        <tissue evidence="13">Leaf</tissue>
    </source>
</reference>
<evidence type="ECO:0000313" key="13">
    <source>
        <dbReference type="EMBL" id="KAK6921103.1"/>
    </source>
</evidence>
<organism evidence="13 14">
    <name type="scientific">Dillenia turbinata</name>
    <dbReference type="NCBI Taxonomy" id="194707"/>
    <lineage>
        <taxon>Eukaryota</taxon>
        <taxon>Viridiplantae</taxon>
        <taxon>Streptophyta</taxon>
        <taxon>Embryophyta</taxon>
        <taxon>Tracheophyta</taxon>
        <taxon>Spermatophyta</taxon>
        <taxon>Magnoliopsida</taxon>
        <taxon>eudicotyledons</taxon>
        <taxon>Gunneridae</taxon>
        <taxon>Pentapetalae</taxon>
        <taxon>Dilleniales</taxon>
        <taxon>Dilleniaceae</taxon>
        <taxon>Dillenia</taxon>
    </lineage>
</organism>
<feature type="domain" description="HAT C-terminal dimerisation" evidence="11">
    <location>
        <begin position="597"/>
        <end position="676"/>
    </location>
</feature>
<feature type="domain" description="hAT-like transposase RNase-H fold" evidence="12">
    <location>
        <begin position="459"/>
        <end position="542"/>
    </location>
</feature>
<keyword evidence="8" id="KW-0804">Transcription</keyword>
<evidence type="ECO:0000256" key="6">
    <source>
        <dbReference type="ARBA" id="ARBA00023015"/>
    </source>
</evidence>
<evidence type="ECO:0000256" key="8">
    <source>
        <dbReference type="ARBA" id="ARBA00023163"/>
    </source>
</evidence>
<dbReference type="InterPro" id="IPR008906">
    <property type="entry name" value="HATC_C_dom"/>
</dbReference>
<evidence type="ECO:0000259" key="12">
    <source>
        <dbReference type="Pfam" id="PF14372"/>
    </source>
</evidence>
<dbReference type="EMBL" id="JBAMMX010000020">
    <property type="protein sequence ID" value="KAK6921103.1"/>
    <property type="molecule type" value="Genomic_DNA"/>
</dbReference>
<evidence type="ECO:0000313" key="14">
    <source>
        <dbReference type="Proteomes" id="UP001370490"/>
    </source>
</evidence>
<dbReference type="InterPro" id="IPR012337">
    <property type="entry name" value="RNaseH-like_sf"/>
</dbReference>
<keyword evidence="9" id="KW-0539">Nucleus</keyword>
<feature type="domain" description="BED-type" evidence="10">
    <location>
        <begin position="91"/>
        <end position="132"/>
    </location>
</feature>
<keyword evidence="5" id="KW-0862">Zinc</keyword>
<dbReference type="Pfam" id="PF02892">
    <property type="entry name" value="zf-BED"/>
    <property type="match status" value="1"/>
</dbReference>
<dbReference type="Pfam" id="PF05699">
    <property type="entry name" value="Dimer_Tnp_hAT"/>
    <property type="match status" value="1"/>
</dbReference>
<sequence length="717" mass="81210">MNYFLLEGVVSPVKSCFLINLGPGEFGRKTENLMDWTVSTAFKNLKELEPKSVMDMAIIPTVDGIDVGVGSSEKGNIANVAKPRKKSMTSVYLKFFETAPDGKIRRCKFCGQSYSIATATGNLGRHLANRHPGYDKSGEMVTTSAPQAANVVKKPQAHAKPPSVDFDHLNWLLIKLVILASFPPSILEEKWLANSYKFLNPSIELWPRDKFQAVFHEVFRSMQEDIRASLEQVTPKVSITLDFWTSYEQITYMSIMCHWIDDNWSLQKVLLDICRIPYPYGEAEIYSTLVKVLKMYNIEDRVLSCTYDKSQIAMHACRKLMEDLDGQKACPFCYMPCAARALNLIIEDGLRTTKPVVSKIRDFVLEMNASLDLSDYFIQSAAAYQEGSWKIPLDVSSRWSGNYLMLDIVRKASKSMDAVIRKFEEKLGHRMLLSSQEKNLVNIMHAFLEPFYKTTNNICTSKMPTIGLVLFFMDHISETITACRDSRHSPDWLKTAAEEMAKRARSYNIQVSNIFTYMTAILDPRIKVELIPESLNSGNNLEEARTHFLRNYASTHFHSLAGAYGAHEIEEGGPVSFAEEIARKKRRASMNNAASDELTQYLGESPAPIATDVLEWWKVNSTRYPRLSLMARDFLAVQATSVAPEELFCSKGDEIDKQRYSMPYESAQYLLCVKSWTQSGWTLKYKSTEIDFERLMELAASAGMANGAIATTEKKQK</sequence>
<dbReference type="InterPro" id="IPR052035">
    <property type="entry name" value="ZnF_BED_domain_contain"/>
</dbReference>
<keyword evidence="3" id="KW-0479">Metal-binding</keyword>
<comment type="subunit">
    <text evidence="2">Homodimer.</text>
</comment>
<accession>A0AAN8V452</accession>